<feature type="transmembrane region" description="Helical" evidence="9">
    <location>
        <begin position="316"/>
        <end position="335"/>
    </location>
</feature>
<evidence type="ECO:0000256" key="3">
    <source>
        <dbReference type="ARBA" id="ARBA00022475"/>
    </source>
</evidence>
<organism evidence="10 11">
    <name type="scientific">Vibrio marisflavi CECT 7928</name>
    <dbReference type="NCBI Taxonomy" id="634439"/>
    <lineage>
        <taxon>Bacteria</taxon>
        <taxon>Pseudomonadati</taxon>
        <taxon>Pseudomonadota</taxon>
        <taxon>Gammaproteobacteria</taxon>
        <taxon>Vibrionales</taxon>
        <taxon>Vibrionaceae</taxon>
        <taxon>Vibrio</taxon>
    </lineage>
</organism>
<evidence type="ECO:0000256" key="9">
    <source>
        <dbReference type="SAM" id="Phobius"/>
    </source>
</evidence>
<keyword evidence="2" id="KW-0813">Transport</keyword>
<evidence type="ECO:0000256" key="6">
    <source>
        <dbReference type="ARBA" id="ARBA00022970"/>
    </source>
</evidence>
<comment type="caution">
    <text evidence="10">The sequence shown here is derived from an EMBL/GenBank/DDBJ whole genome shotgun (WGS) entry which is preliminary data.</text>
</comment>
<keyword evidence="5 9" id="KW-0812">Transmembrane</keyword>
<dbReference type="RefSeq" id="WP_237362729.1">
    <property type="nucleotide sequence ID" value="NZ_CAKLDM010000002.1"/>
</dbReference>
<keyword evidence="7 9" id="KW-1133">Transmembrane helix</keyword>
<dbReference type="InterPro" id="IPR013059">
    <property type="entry name" value="Trp_tyr_transpt"/>
</dbReference>
<evidence type="ECO:0000256" key="8">
    <source>
        <dbReference type="ARBA" id="ARBA00023136"/>
    </source>
</evidence>
<evidence type="ECO:0000256" key="2">
    <source>
        <dbReference type="ARBA" id="ARBA00022448"/>
    </source>
</evidence>
<dbReference type="Pfam" id="PF03222">
    <property type="entry name" value="Trp_Tyr_perm"/>
    <property type="match status" value="1"/>
</dbReference>
<evidence type="ECO:0000256" key="7">
    <source>
        <dbReference type="ARBA" id="ARBA00022989"/>
    </source>
</evidence>
<dbReference type="InterPro" id="IPR018227">
    <property type="entry name" value="Amino_acid_transport_2"/>
</dbReference>
<sequence>MNSNASHPPSFGKIFSASLLVFGNVLGVGVLALPITAGLGGFIPALVGIVGIWFVMLFAAWIIASRINPEKKNFDLPSFYGQELGNSGKWIAIICNLIILYGVLVAYLSGISSMITSLFPALASHETLITLIYFCFTTALIIFGLKALRSGMVFLVAATWICFILMMVTGFSHFDVQNLTFSSWKYVPIVLPIAVSAFHFHNIIPTVSKSLNHNQSATRKSILLGVFMGLVLNMAWVLVVLGTLPENGAGAHSIVYANWHGLTANVPMSEILNSKVFLYSGLCFGLLAVTSSFMTNGAGLFGFIQDLTTNYLNTENKLLVGALAFLPPLAVTLIYPRLFLAALSIVGGVGEDILFAVLPAIVLIKLTRSTKRHYQAVGYAMLLAGLFICPFVIGQKVGLIHLLPPAIIS</sequence>
<evidence type="ECO:0000256" key="5">
    <source>
        <dbReference type="ARBA" id="ARBA00022692"/>
    </source>
</evidence>
<dbReference type="PANTHER" id="PTHR32195">
    <property type="entry name" value="OS07G0662800 PROTEIN"/>
    <property type="match status" value="1"/>
</dbReference>
<feature type="transmembrane region" description="Helical" evidence="9">
    <location>
        <begin position="222"/>
        <end position="244"/>
    </location>
</feature>
<keyword evidence="3" id="KW-1003">Cell membrane</keyword>
<protein>
    <submittedName>
        <fullName evidence="10">Tyrosine-specific transport protein</fullName>
    </submittedName>
</protein>
<feature type="transmembrane region" description="Helical" evidence="9">
    <location>
        <begin position="183"/>
        <end position="201"/>
    </location>
</feature>
<dbReference type="PRINTS" id="PR00166">
    <property type="entry name" value="AROAAPRMEASE"/>
</dbReference>
<name>A0ABM9A6G0_9VIBR</name>
<keyword evidence="6" id="KW-0029">Amino-acid transport</keyword>
<gene>
    <name evidence="10" type="primary">tyrP_5</name>
    <name evidence="10" type="ORF">VMF7928_03244</name>
</gene>
<accession>A0ABM9A6G0</accession>
<dbReference type="PANTHER" id="PTHR32195:SF26">
    <property type="entry name" value="TRYPTOPHAN OR TYROSINE TRANSPORTER PROTEIN"/>
    <property type="match status" value="1"/>
</dbReference>
<feature type="transmembrane region" description="Helical" evidence="9">
    <location>
        <begin position="376"/>
        <end position="393"/>
    </location>
</feature>
<dbReference type="EMBL" id="CAKLDM010000002">
    <property type="protein sequence ID" value="CAH0540939.1"/>
    <property type="molecule type" value="Genomic_DNA"/>
</dbReference>
<feature type="transmembrane region" description="Helical" evidence="9">
    <location>
        <begin position="12"/>
        <end position="35"/>
    </location>
</feature>
<keyword evidence="8 9" id="KW-0472">Membrane</keyword>
<feature type="transmembrane region" description="Helical" evidence="9">
    <location>
        <begin position="276"/>
        <end position="304"/>
    </location>
</feature>
<evidence type="ECO:0000256" key="1">
    <source>
        <dbReference type="ARBA" id="ARBA00004429"/>
    </source>
</evidence>
<feature type="transmembrane region" description="Helical" evidence="9">
    <location>
        <begin position="41"/>
        <end position="64"/>
    </location>
</feature>
<keyword evidence="4" id="KW-0997">Cell inner membrane</keyword>
<proteinExistence type="predicted"/>
<feature type="transmembrane region" description="Helical" evidence="9">
    <location>
        <begin position="128"/>
        <end position="145"/>
    </location>
</feature>
<feature type="transmembrane region" description="Helical" evidence="9">
    <location>
        <begin position="90"/>
        <end position="108"/>
    </location>
</feature>
<reference evidence="10" key="1">
    <citation type="submission" date="2021-11" db="EMBL/GenBank/DDBJ databases">
        <authorList>
            <person name="Rodrigo-Torres L."/>
            <person name="Arahal R. D."/>
            <person name="Lucena T."/>
        </authorList>
    </citation>
    <scope>NUCLEOTIDE SEQUENCE</scope>
    <source>
        <strain evidence="10">CECT 7928</strain>
    </source>
</reference>
<feature type="transmembrane region" description="Helical" evidence="9">
    <location>
        <begin position="341"/>
        <end position="364"/>
    </location>
</feature>
<evidence type="ECO:0000313" key="11">
    <source>
        <dbReference type="Proteomes" id="UP000838748"/>
    </source>
</evidence>
<evidence type="ECO:0000256" key="4">
    <source>
        <dbReference type="ARBA" id="ARBA00022519"/>
    </source>
</evidence>
<comment type="subcellular location">
    <subcellularLocation>
        <location evidence="1">Cell inner membrane</location>
        <topology evidence="1">Multi-pass membrane protein</topology>
    </subcellularLocation>
</comment>
<dbReference type="Proteomes" id="UP000838748">
    <property type="component" value="Unassembled WGS sequence"/>
</dbReference>
<evidence type="ECO:0000313" key="10">
    <source>
        <dbReference type="EMBL" id="CAH0540939.1"/>
    </source>
</evidence>
<dbReference type="Gene3D" id="1.20.1740.10">
    <property type="entry name" value="Amino acid/polyamine transporter I"/>
    <property type="match status" value="1"/>
</dbReference>
<feature type="transmembrane region" description="Helical" evidence="9">
    <location>
        <begin position="152"/>
        <end position="171"/>
    </location>
</feature>
<keyword evidence="11" id="KW-1185">Reference proteome</keyword>